<dbReference type="InterPro" id="IPR011993">
    <property type="entry name" value="PH-like_dom_sf"/>
</dbReference>
<evidence type="ECO:0000313" key="2">
    <source>
        <dbReference type="Proteomes" id="UP000314294"/>
    </source>
</evidence>
<dbReference type="GO" id="GO:0005085">
    <property type="term" value="F:guanyl-nucleotide exchange factor activity"/>
    <property type="evidence" value="ECO:0007669"/>
    <property type="project" value="TreeGrafter"/>
</dbReference>
<sequence>MMGTNQFRVHGQLPLHGMTIRESEDEWGVPHAFTLVGQQQSMVVAACALLPSSPDSLSSSNDLLTFPECPEDSSVEAESEDDVTASRISLERPSLHRGNTMVHVCWHRNTSVSALDFSLAVEVPARAQTSTSDLPLLSRLTVFLFPVSVCRAFTSGTVSSCVALHRQTIYEIFNFN</sequence>
<dbReference type="PANTHER" id="PTHR45858">
    <property type="entry name" value="FERM DOMAIN CONTAINING PROTEIN"/>
    <property type="match status" value="1"/>
</dbReference>
<name>A0A4Z2EMR4_9TELE</name>
<dbReference type="EMBL" id="SRLO01005253">
    <property type="protein sequence ID" value="TNN29754.1"/>
    <property type="molecule type" value="Genomic_DNA"/>
</dbReference>
<reference evidence="1 2" key="1">
    <citation type="submission" date="2019-03" db="EMBL/GenBank/DDBJ databases">
        <title>First draft genome of Liparis tanakae, snailfish: a comprehensive survey of snailfish specific genes.</title>
        <authorList>
            <person name="Kim W."/>
            <person name="Song I."/>
            <person name="Jeong J.-H."/>
            <person name="Kim D."/>
            <person name="Kim S."/>
            <person name="Ryu S."/>
            <person name="Song J.Y."/>
            <person name="Lee S.K."/>
        </authorList>
    </citation>
    <scope>NUCLEOTIDE SEQUENCE [LARGE SCALE GENOMIC DNA]</scope>
    <source>
        <tissue evidence="1">Muscle</tissue>
    </source>
</reference>
<organism evidence="1 2">
    <name type="scientific">Liparis tanakae</name>
    <name type="common">Tanaka's snailfish</name>
    <dbReference type="NCBI Taxonomy" id="230148"/>
    <lineage>
        <taxon>Eukaryota</taxon>
        <taxon>Metazoa</taxon>
        <taxon>Chordata</taxon>
        <taxon>Craniata</taxon>
        <taxon>Vertebrata</taxon>
        <taxon>Euteleostomi</taxon>
        <taxon>Actinopterygii</taxon>
        <taxon>Neopterygii</taxon>
        <taxon>Teleostei</taxon>
        <taxon>Neoteleostei</taxon>
        <taxon>Acanthomorphata</taxon>
        <taxon>Eupercaria</taxon>
        <taxon>Perciformes</taxon>
        <taxon>Cottioidei</taxon>
        <taxon>Cottales</taxon>
        <taxon>Liparidae</taxon>
        <taxon>Liparis</taxon>
    </lineage>
</organism>
<accession>A0A4Z2EMR4</accession>
<evidence type="ECO:0000313" key="1">
    <source>
        <dbReference type="EMBL" id="TNN29754.1"/>
    </source>
</evidence>
<dbReference type="PANTHER" id="PTHR45858:SF2">
    <property type="entry name" value="FERM, ARHGEF AND PLECKSTRIN DOMAIN-CONTAINING PROTEIN 1"/>
    <property type="match status" value="1"/>
</dbReference>
<proteinExistence type="predicted"/>
<dbReference type="SUPFAM" id="SSF50729">
    <property type="entry name" value="PH domain-like"/>
    <property type="match status" value="1"/>
</dbReference>
<dbReference type="Gene3D" id="2.30.29.30">
    <property type="entry name" value="Pleckstrin-homology domain (PH domain)/Phosphotyrosine-binding domain (PTB)"/>
    <property type="match status" value="1"/>
</dbReference>
<keyword evidence="2" id="KW-1185">Reference proteome</keyword>
<dbReference type="AlphaFoldDB" id="A0A4Z2EMR4"/>
<gene>
    <name evidence="1" type="primary">FARP1_0</name>
    <name evidence="1" type="ORF">EYF80_060098</name>
</gene>
<protein>
    <submittedName>
        <fullName evidence="1">FERM, RhoGEF and pleckstrin domain-containing protein 1</fullName>
    </submittedName>
</protein>
<dbReference type="OrthoDB" id="9990815at2759"/>
<dbReference type="Proteomes" id="UP000314294">
    <property type="component" value="Unassembled WGS sequence"/>
</dbReference>
<comment type="caution">
    <text evidence="1">The sequence shown here is derived from an EMBL/GenBank/DDBJ whole genome shotgun (WGS) entry which is preliminary data.</text>
</comment>
<dbReference type="InterPro" id="IPR051835">
    <property type="entry name" value="RAC1-GEF"/>
</dbReference>